<evidence type="ECO:0000313" key="4">
    <source>
        <dbReference type="Proteomes" id="UP000698242"/>
    </source>
</evidence>
<feature type="compositionally biased region" description="Polar residues" evidence="1">
    <location>
        <begin position="100"/>
        <end position="112"/>
    </location>
</feature>
<gene>
    <name evidence="3" type="ORF">PMES_01847</name>
</gene>
<evidence type="ECO:0000256" key="1">
    <source>
        <dbReference type="SAM" id="MobiDB-lite"/>
    </source>
</evidence>
<comment type="caution">
    <text evidence="3">The sequence shown here is derived from an EMBL/GenBank/DDBJ whole genome shotgun (WGS) entry which is preliminary data.</text>
</comment>
<reference evidence="3" key="1">
    <citation type="submission" date="2013-03" db="EMBL/GenBank/DDBJ databases">
        <title>Genome Sequence of the Profundibacterium mesophilum strain KAUST100406-0324T from Red Sea, a novel genus in the family Rhodobacteraceae.</title>
        <authorList>
            <person name="Essack M."/>
            <person name="Alam I."/>
            <person name="Lafi F."/>
            <person name="Alawi W."/>
            <person name="Kamanu F."/>
            <person name="Al-Suwailem A."/>
            <person name="Lee O.O."/>
            <person name="Xu Y."/>
            <person name="Bajic V."/>
            <person name="Qian P.-Y."/>
            <person name="Archer J."/>
        </authorList>
    </citation>
    <scope>NUCLEOTIDE SEQUENCE</scope>
    <source>
        <strain evidence="3">KAUST100406-0324</strain>
    </source>
</reference>
<keyword evidence="4" id="KW-1185">Reference proteome</keyword>
<feature type="region of interest" description="Disordered" evidence="1">
    <location>
        <begin position="44"/>
        <end position="77"/>
    </location>
</feature>
<dbReference type="AlphaFoldDB" id="A0A921NUZ8"/>
<feature type="region of interest" description="Disordered" evidence="1">
    <location>
        <begin position="100"/>
        <end position="127"/>
    </location>
</feature>
<sequence length="127" mass="13028">MRLLRRYRACLAPVLMLAVLALVVSGGLRSADAAALAAHDVATAHGTAPHAPSAAREHDHAGPSAAPDDCSPVGNGCSAPFPAPEHAVLPAAQRSVGQRVSHSACSRLSRQTGFDPPPPRSFAKITL</sequence>
<evidence type="ECO:0000256" key="2">
    <source>
        <dbReference type="SAM" id="SignalP"/>
    </source>
</evidence>
<name>A0A921NUZ8_9RHOB</name>
<protein>
    <recommendedName>
        <fullName evidence="5">Secreted protein</fullName>
    </recommendedName>
</protein>
<organism evidence="3 4">
    <name type="scientific">Profundibacterium mesophilum KAUST100406-0324</name>
    <dbReference type="NCBI Taxonomy" id="1037889"/>
    <lineage>
        <taxon>Bacteria</taxon>
        <taxon>Pseudomonadati</taxon>
        <taxon>Pseudomonadota</taxon>
        <taxon>Alphaproteobacteria</taxon>
        <taxon>Rhodobacterales</taxon>
        <taxon>Roseobacteraceae</taxon>
        <taxon>Profundibacterium</taxon>
    </lineage>
</organism>
<dbReference type="EMBL" id="APKE01000022">
    <property type="protein sequence ID" value="KAF0675761.1"/>
    <property type="molecule type" value="Genomic_DNA"/>
</dbReference>
<accession>A0A921NUZ8</accession>
<proteinExistence type="predicted"/>
<keyword evidence="2" id="KW-0732">Signal</keyword>
<evidence type="ECO:0000313" key="3">
    <source>
        <dbReference type="EMBL" id="KAF0675761.1"/>
    </source>
</evidence>
<evidence type="ECO:0008006" key="5">
    <source>
        <dbReference type="Google" id="ProtNLM"/>
    </source>
</evidence>
<feature type="signal peptide" evidence="2">
    <location>
        <begin position="1"/>
        <end position="30"/>
    </location>
</feature>
<dbReference type="Proteomes" id="UP000698242">
    <property type="component" value="Unassembled WGS sequence"/>
</dbReference>
<feature type="chain" id="PRO_5038055947" description="Secreted protein" evidence="2">
    <location>
        <begin position="31"/>
        <end position="127"/>
    </location>
</feature>